<protein>
    <submittedName>
        <fullName evidence="1">Tail tube protein</fullName>
    </submittedName>
</protein>
<organism evidence="1">
    <name type="scientific">Myoviridae sp. ctzUB9</name>
    <dbReference type="NCBI Taxonomy" id="2825213"/>
    <lineage>
        <taxon>Viruses</taxon>
        <taxon>Duplodnaviria</taxon>
        <taxon>Heunggongvirae</taxon>
        <taxon>Uroviricota</taxon>
        <taxon>Caudoviricetes</taxon>
    </lineage>
</organism>
<evidence type="ECO:0000313" key="1">
    <source>
        <dbReference type="EMBL" id="DAD99272.1"/>
    </source>
</evidence>
<name>A0A8S5NYJ4_9CAUD</name>
<dbReference type="Pfam" id="PF04985">
    <property type="entry name" value="Phage_tube"/>
    <property type="match status" value="1"/>
</dbReference>
<sequence length="171" mass="18818">MSEINAIYNANVYLNGTNLMGQAAEFKMPEIEISQDEHKGLGMVGTIKLPSGVEALEGEITWNSIYPAVAEKAYHPFKAATLMVRGNLQTFNAQGLKEEVPVVVTATVMFSKNAVGTFKPKEKSEHPTTFQAHEIRMVIAGRETLYYNAFTNVYRVGGVDALSQFRKNIGA</sequence>
<dbReference type="EMBL" id="BK015279">
    <property type="protein sequence ID" value="DAD99272.1"/>
    <property type="molecule type" value="Genomic_DNA"/>
</dbReference>
<proteinExistence type="predicted"/>
<reference evidence="1" key="1">
    <citation type="journal article" date="2021" name="Proc. Natl. Acad. Sci. U.S.A.">
        <title>A Catalog of Tens of Thousands of Viruses from Human Metagenomes Reveals Hidden Associations with Chronic Diseases.</title>
        <authorList>
            <person name="Tisza M.J."/>
            <person name="Buck C.B."/>
        </authorList>
    </citation>
    <scope>NUCLEOTIDE SEQUENCE</scope>
    <source>
        <strain evidence="1">CtzUB9</strain>
    </source>
</reference>
<dbReference type="NCBIfam" id="TIGR01611">
    <property type="entry name" value="tail_tube"/>
    <property type="match status" value="1"/>
</dbReference>
<dbReference type="InterPro" id="IPR006498">
    <property type="entry name" value="Tail_tube"/>
</dbReference>
<accession>A0A8S5NYJ4</accession>